<dbReference type="OrthoDB" id="328131at2"/>
<proteinExistence type="predicted"/>
<reference evidence="1 2" key="1">
    <citation type="submission" date="2015-06" db="EMBL/GenBank/DDBJ databases">
        <title>Genome sequence of Mycobacterium kumamotonense strain Roo.</title>
        <authorList>
            <person name="Greninger A.L."/>
            <person name="Cunningham G."/>
            <person name="Miller S."/>
        </authorList>
    </citation>
    <scope>NUCLEOTIDE SEQUENCE [LARGE SCALE GENOMIC DNA]</scope>
    <source>
        <strain evidence="1 2">Roo</strain>
    </source>
</reference>
<sequence length="82" mass="9014">MSDQPDRDSLAESLLAHWQAGHQAATNKPTRDELDTEFRAWFADAAESHQPGLSINETVARQRNAADAKLVSSADSAARMDY</sequence>
<dbReference type="AlphaFoldDB" id="A0A1B8SK50"/>
<accession>A0A1B8SK50</accession>
<gene>
    <name evidence="1" type="ORF">ACT18_04560</name>
</gene>
<name>A0A1B8SK50_9MYCO</name>
<dbReference type="Proteomes" id="UP000092668">
    <property type="component" value="Unassembled WGS sequence"/>
</dbReference>
<organism evidence="1 2">
    <name type="scientific">Mycolicibacter kumamotonensis</name>
    <dbReference type="NCBI Taxonomy" id="354243"/>
    <lineage>
        <taxon>Bacteria</taxon>
        <taxon>Bacillati</taxon>
        <taxon>Actinomycetota</taxon>
        <taxon>Actinomycetes</taxon>
        <taxon>Mycobacteriales</taxon>
        <taxon>Mycobacteriaceae</taxon>
        <taxon>Mycolicibacter</taxon>
    </lineage>
</organism>
<protein>
    <submittedName>
        <fullName evidence="1">Uncharacterized protein</fullName>
    </submittedName>
</protein>
<keyword evidence="2" id="KW-1185">Reference proteome</keyword>
<comment type="caution">
    <text evidence="1">The sequence shown here is derived from an EMBL/GenBank/DDBJ whole genome shotgun (WGS) entry which is preliminary data.</text>
</comment>
<dbReference type="EMBL" id="LFOE01000003">
    <property type="protein sequence ID" value="OBY33100.1"/>
    <property type="molecule type" value="Genomic_DNA"/>
</dbReference>
<evidence type="ECO:0000313" key="1">
    <source>
        <dbReference type="EMBL" id="OBY33100.1"/>
    </source>
</evidence>
<evidence type="ECO:0000313" key="2">
    <source>
        <dbReference type="Proteomes" id="UP000092668"/>
    </source>
</evidence>
<dbReference type="RefSeq" id="WP_065287268.1">
    <property type="nucleotide sequence ID" value="NZ_LFOE01000003.1"/>
</dbReference>